<protein>
    <recommendedName>
        <fullName evidence="13">ATP synthase subunit b</fullName>
    </recommendedName>
    <alternativeName>
        <fullName evidence="13">ATP synthase F(0) sector subunit b</fullName>
    </alternativeName>
    <alternativeName>
        <fullName evidence="13">ATPase subunit I</fullName>
    </alternativeName>
    <alternativeName>
        <fullName evidence="13">F-type ATPase subunit b</fullName>
        <shortName evidence="13">F-ATPase subunit b</shortName>
    </alternativeName>
</protein>
<dbReference type="GO" id="GO:0045259">
    <property type="term" value="C:proton-transporting ATP synthase complex"/>
    <property type="evidence" value="ECO:0007669"/>
    <property type="project" value="UniProtKB-KW"/>
</dbReference>
<keyword evidence="2 13" id="KW-0813">Transport</keyword>
<organism evidence="16 17">
    <name type="scientific">Endomicrobium proavitum</name>
    <dbReference type="NCBI Taxonomy" id="1408281"/>
    <lineage>
        <taxon>Bacteria</taxon>
        <taxon>Pseudomonadati</taxon>
        <taxon>Elusimicrobiota</taxon>
        <taxon>Endomicrobiia</taxon>
        <taxon>Endomicrobiales</taxon>
        <taxon>Endomicrobiaceae</taxon>
        <taxon>Endomicrobium</taxon>
    </lineage>
</organism>
<keyword evidence="13" id="KW-1003">Cell membrane</keyword>
<keyword evidence="7 13" id="KW-0406">Ion transport</keyword>
<evidence type="ECO:0000256" key="3">
    <source>
        <dbReference type="ARBA" id="ARBA00022547"/>
    </source>
</evidence>
<comment type="subcellular location">
    <subcellularLocation>
        <location evidence="13">Cell membrane</location>
        <topology evidence="13">Single-pass membrane protein</topology>
    </subcellularLocation>
    <subcellularLocation>
        <location evidence="12">Endomembrane system</location>
        <topology evidence="12">Single-pass membrane protein</topology>
    </subcellularLocation>
</comment>
<evidence type="ECO:0000256" key="4">
    <source>
        <dbReference type="ARBA" id="ARBA00022692"/>
    </source>
</evidence>
<keyword evidence="8 13" id="KW-0472">Membrane</keyword>
<dbReference type="STRING" id="1408281.Epro_0567"/>
<evidence type="ECO:0000256" key="11">
    <source>
        <dbReference type="ARBA" id="ARBA00025614"/>
    </source>
</evidence>
<dbReference type="GO" id="GO:0046933">
    <property type="term" value="F:proton-transporting ATP synthase activity, rotational mechanism"/>
    <property type="evidence" value="ECO:0007669"/>
    <property type="project" value="UniProtKB-UniRule"/>
</dbReference>
<dbReference type="InterPro" id="IPR002146">
    <property type="entry name" value="ATP_synth_b/b'su_bac/chlpt"/>
</dbReference>
<comment type="similarity">
    <text evidence="1 13 14">Belongs to the ATPase B chain family.</text>
</comment>
<keyword evidence="3 13" id="KW-0138">CF(0)</keyword>
<dbReference type="EMBL" id="CP009498">
    <property type="protein sequence ID" value="AKL97946.1"/>
    <property type="molecule type" value="Genomic_DNA"/>
</dbReference>
<dbReference type="OrthoDB" id="9977621at2"/>
<keyword evidence="9 13" id="KW-0066">ATP synthesis</keyword>
<evidence type="ECO:0000256" key="5">
    <source>
        <dbReference type="ARBA" id="ARBA00022781"/>
    </source>
</evidence>
<proteinExistence type="inferred from homology"/>
<dbReference type="PANTHER" id="PTHR33445:SF2">
    <property type="entry name" value="ATP SYNTHASE SUBUNIT B', CHLOROPLASTIC"/>
    <property type="match status" value="1"/>
</dbReference>
<feature type="coiled-coil region" evidence="15">
    <location>
        <begin position="113"/>
        <end position="169"/>
    </location>
</feature>
<keyword evidence="5 13" id="KW-0375">Hydrogen ion transport</keyword>
<accession>A0A0G3WH51</accession>
<evidence type="ECO:0000256" key="13">
    <source>
        <dbReference type="HAMAP-Rule" id="MF_01398"/>
    </source>
</evidence>
<comment type="subunit">
    <text evidence="13">F-type ATPases have 2 components, F(1) - the catalytic core - and F(0) - the membrane proton channel. F(1) has five subunits: alpha(3), beta(3), gamma(1), delta(1), epsilon(1). F(0) has three main subunits: a(1), b(2) and c(10-14). The alpha and beta chains form an alternating ring which encloses part of the gamma chain. F(1) is attached to F(0) by a central stalk formed by the gamma and epsilon chains, while a peripheral stalk is formed by the delta and b chains.</text>
</comment>
<evidence type="ECO:0000256" key="9">
    <source>
        <dbReference type="ARBA" id="ARBA00023310"/>
    </source>
</evidence>
<dbReference type="GO" id="GO:0005886">
    <property type="term" value="C:plasma membrane"/>
    <property type="evidence" value="ECO:0007669"/>
    <property type="project" value="UniProtKB-SubCell"/>
</dbReference>
<dbReference type="GO" id="GO:0046961">
    <property type="term" value="F:proton-transporting ATPase activity, rotational mechanism"/>
    <property type="evidence" value="ECO:0007669"/>
    <property type="project" value="TreeGrafter"/>
</dbReference>
<dbReference type="GO" id="GO:0012505">
    <property type="term" value="C:endomembrane system"/>
    <property type="evidence" value="ECO:0007669"/>
    <property type="project" value="UniProtKB-SubCell"/>
</dbReference>
<evidence type="ECO:0000256" key="8">
    <source>
        <dbReference type="ARBA" id="ARBA00023136"/>
    </source>
</evidence>
<dbReference type="Pfam" id="PF00430">
    <property type="entry name" value="ATP-synt_B"/>
    <property type="match status" value="1"/>
</dbReference>
<dbReference type="InterPro" id="IPR050059">
    <property type="entry name" value="ATP_synthase_B_chain"/>
</dbReference>
<keyword evidence="6 13" id="KW-1133">Transmembrane helix</keyword>
<evidence type="ECO:0000256" key="1">
    <source>
        <dbReference type="ARBA" id="ARBA00005513"/>
    </source>
</evidence>
<keyword evidence="15" id="KW-0175">Coiled coil</keyword>
<evidence type="ECO:0000256" key="12">
    <source>
        <dbReference type="ARBA" id="ARBA00037847"/>
    </source>
</evidence>
<evidence type="ECO:0000256" key="6">
    <source>
        <dbReference type="ARBA" id="ARBA00022989"/>
    </source>
</evidence>
<keyword evidence="4 13" id="KW-0812">Transmembrane</keyword>
<dbReference type="RefSeq" id="WP_052570423.1">
    <property type="nucleotide sequence ID" value="NZ_CP009498.1"/>
</dbReference>
<evidence type="ECO:0000256" key="10">
    <source>
        <dbReference type="ARBA" id="ARBA00025198"/>
    </source>
</evidence>
<comment type="function">
    <text evidence="10 13">F(1)F(0) ATP synthase produces ATP from ADP in the presence of a proton or sodium gradient. F-type ATPases consist of two structural domains, F(1) containing the extramembraneous catalytic core and F(0) containing the membrane proton channel, linked together by a central stalk and a peripheral stalk. During catalysis, ATP synthesis in the catalytic domain of F(1) is coupled via a rotary mechanism of the central stalk subunits to proton translocation.</text>
</comment>
<dbReference type="HAMAP" id="MF_01398">
    <property type="entry name" value="ATP_synth_b_bprime"/>
    <property type="match status" value="1"/>
</dbReference>
<dbReference type="PANTHER" id="PTHR33445">
    <property type="entry name" value="ATP SYNTHASE SUBUNIT B', CHLOROPLASTIC"/>
    <property type="match status" value="1"/>
</dbReference>
<dbReference type="Proteomes" id="UP000035337">
    <property type="component" value="Chromosome"/>
</dbReference>
<evidence type="ECO:0000256" key="15">
    <source>
        <dbReference type="SAM" id="Coils"/>
    </source>
</evidence>
<evidence type="ECO:0000256" key="2">
    <source>
        <dbReference type="ARBA" id="ARBA00022448"/>
    </source>
</evidence>
<sequence>MEIIKKFGLETNLFLFQLANFLIIAFILKKFLFKPLKKMLDERKRIVDQSLQDAQDARAALENAGQERDKILTSAKTDADALAVAAKASLEETKIKLTDDAKKRSQQIVDDAKQKAAAEFENLNKQIGKISADISGKLVSKVLSDLFTGDEKQKVISRALDKIEEYEKNPN</sequence>
<dbReference type="AlphaFoldDB" id="A0A0G3WH51"/>
<feature type="transmembrane region" description="Helical" evidence="13">
    <location>
        <begin position="14"/>
        <end position="33"/>
    </location>
</feature>
<comment type="function">
    <text evidence="11">Component of the F(0) channel, it forms part of the peripheral stalk, linking F(1) to F(0). The b'-subunit is a diverged and duplicated form of b found in plants and photosynthetic bacteria.</text>
</comment>
<name>A0A0G3WH51_9BACT</name>
<evidence type="ECO:0000256" key="14">
    <source>
        <dbReference type="RuleBase" id="RU003848"/>
    </source>
</evidence>
<gene>
    <name evidence="13 16" type="primary">atpF</name>
    <name evidence="16" type="ORF">Epro_0567</name>
</gene>
<evidence type="ECO:0000256" key="7">
    <source>
        <dbReference type="ARBA" id="ARBA00023065"/>
    </source>
</evidence>
<dbReference type="CDD" id="cd06503">
    <property type="entry name" value="ATP-synt_Fo_b"/>
    <property type="match status" value="1"/>
</dbReference>
<evidence type="ECO:0000313" key="17">
    <source>
        <dbReference type="Proteomes" id="UP000035337"/>
    </source>
</evidence>
<keyword evidence="17" id="KW-1185">Reference proteome</keyword>
<dbReference type="KEGG" id="epo:Epro_0567"/>
<reference evidence="16 17" key="1">
    <citation type="submission" date="2014-09" db="EMBL/GenBank/DDBJ databases">
        <title>Complete genome sequence of Endomicrobium proavitum.</title>
        <authorList>
            <person name="Zheng H."/>
        </authorList>
    </citation>
    <scope>NUCLEOTIDE SEQUENCE [LARGE SCALE GENOMIC DNA]</scope>
    <source>
        <strain evidence="16 17">Rsa215</strain>
    </source>
</reference>
<evidence type="ECO:0000313" key="16">
    <source>
        <dbReference type="EMBL" id="AKL97946.1"/>
    </source>
</evidence>